<dbReference type="PATRIC" id="fig|1391654.3.peg.355"/>
<feature type="compositionally biased region" description="Polar residues" evidence="1">
    <location>
        <begin position="18"/>
        <end position="27"/>
    </location>
</feature>
<evidence type="ECO:0008006" key="4">
    <source>
        <dbReference type="Google" id="ProtNLM"/>
    </source>
</evidence>
<dbReference type="AlphaFoldDB" id="A0A0K1PJE9"/>
<dbReference type="STRING" id="1391654.AKJ09_00337"/>
<evidence type="ECO:0000256" key="1">
    <source>
        <dbReference type="SAM" id="MobiDB-lite"/>
    </source>
</evidence>
<dbReference type="InterPro" id="IPR015943">
    <property type="entry name" value="WD40/YVTN_repeat-like_dom_sf"/>
</dbReference>
<gene>
    <name evidence="2" type="ORF">AKJ09_00337</name>
</gene>
<dbReference type="InterPro" id="IPR017549">
    <property type="entry name" value="APMV_L690"/>
</dbReference>
<dbReference type="SUPFAM" id="SSF63829">
    <property type="entry name" value="Calcium-dependent phosphotriesterase"/>
    <property type="match status" value="1"/>
</dbReference>
<accession>A0A0K1PJE9</accession>
<proteinExistence type="predicted"/>
<sequence>MLALGLVGAACGTDREPSGTSSSTSPLETRGSGAGTKIAAAVNQTVLVTDDKNPDLVNAWGLAFAPTGRAWIADNGSGKASIYDGNISLVSTRKIPAPSGTDTSAPTGLVLNDHPKAFDGDAFIAATEDGTIVGLPASGDGTIRVDNSGNNAVYKGVTIASSGGQPRIYATNFHANKVEVFDEGYKQVNLAQDAFTDSTIPSDFAPFNVAAIGGVVIVTYAKQNDQKHDDVKGAGNGFINAFDADGNLLSRVVSNGPLNSPWGMAVTPDAFGNVPHRLLVGNFGDGAINVFDVDIHDKGLVATFEGAIGDAQNQPLAIDGLWSLRFAPSAGGFDSHQLFFTAGPNDEKKGAFGRLDLVTTPR</sequence>
<organism evidence="2 3">
    <name type="scientific">Labilithrix luteola</name>
    <dbReference type="NCBI Taxonomy" id="1391654"/>
    <lineage>
        <taxon>Bacteria</taxon>
        <taxon>Pseudomonadati</taxon>
        <taxon>Myxococcota</taxon>
        <taxon>Polyangia</taxon>
        <taxon>Polyangiales</taxon>
        <taxon>Labilitrichaceae</taxon>
        <taxon>Labilithrix</taxon>
    </lineage>
</organism>
<dbReference type="Gene3D" id="2.130.10.10">
    <property type="entry name" value="YVTN repeat-like/Quinoprotein amine dehydrogenase"/>
    <property type="match status" value="1"/>
</dbReference>
<dbReference type="NCBIfam" id="TIGR03118">
    <property type="entry name" value="PEPCTERM_chp_1"/>
    <property type="match status" value="1"/>
</dbReference>
<dbReference type="KEGG" id="llu:AKJ09_00337"/>
<evidence type="ECO:0000313" key="2">
    <source>
        <dbReference type="EMBL" id="AKU93673.1"/>
    </source>
</evidence>
<keyword evidence="3" id="KW-1185">Reference proteome</keyword>
<reference evidence="2 3" key="1">
    <citation type="submission" date="2015-08" db="EMBL/GenBank/DDBJ databases">
        <authorList>
            <person name="Babu N.S."/>
            <person name="Beckwith C.J."/>
            <person name="Beseler K.G."/>
            <person name="Brison A."/>
            <person name="Carone J.V."/>
            <person name="Caskin T.P."/>
            <person name="Diamond M."/>
            <person name="Durham M.E."/>
            <person name="Foxe J.M."/>
            <person name="Go M."/>
            <person name="Henderson B.A."/>
            <person name="Jones I.B."/>
            <person name="McGettigan J.A."/>
            <person name="Micheletti S.J."/>
            <person name="Nasrallah M.E."/>
            <person name="Ortiz D."/>
            <person name="Piller C.R."/>
            <person name="Privatt S.R."/>
            <person name="Schneider S.L."/>
            <person name="Sharp S."/>
            <person name="Smith T.C."/>
            <person name="Stanton J.D."/>
            <person name="Ullery H.E."/>
            <person name="Wilson R.J."/>
            <person name="Serrano M.G."/>
            <person name="Buck G."/>
            <person name="Lee V."/>
            <person name="Wang Y."/>
            <person name="Carvalho R."/>
            <person name="Voegtly L."/>
            <person name="Shi R."/>
            <person name="Duckworth R."/>
            <person name="Johnson A."/>
            <person name="Loviza R."/>
            <person name="Walstead R."/>
            <person name="Shah Z."/>
            <person name="Kiflezghi M."/>
            <person name="Wade K."/>
            <person name="Ball S.L."/>
            <person name="Bradley K.W."/>
            <person name="Asai D.J."/>
            <person name="Bowman C.A."/>
            <person name="Russell D.A."/>
            <person name="Pope W.H."/>
            <person name="Jacobs-Sera D."/>
            <person name="Hendrix R.W."/>
            <person name="Hatfull G.F."/>
        </authorList>
    </citation>
    <scope>NUCLEOTIDE SEQUENCE [LARGE SCALE GENOMIC DNA]</scope>
    <source>
        <strain evidence="2 3">DSM 27648</strain>
    </source>
</reference>
<feature type="region of interest" description="Disordered" evidence="1">
    <location>
        <begin position="12"/>
        <end position="33"/>
    </location>
</feature>
<dbReference type="Proteomes" id="UP000064967">
    <property type="component" value="Chromosome"/>
</dbReference>
<dbReference type="EMBL" id="CP012333">
    <property type="protein sequence ID" value="AKU93673.1"/>
    <property type="molecule type" value="Genomic_DNA"/>
</dbReference>
<name>A0A0K1PJE9_9BACT</name>
<evidence type="ECO:0000313" key="3">
    <source>
        <dbReference type="Proteomes" id="UP000064967"/>
    </source>
</evidence>
<protein>
    <recommendedName>
        <fullName evidence="4">TIGR03118 family protein</fullName>
    </recommendedName>
</protein>